<feature type="compositionally biased region" description="Low complexity" evidence="1">
    <location>
        <begin position="102"/>
        <end position="112"/>
    </location>
</feature>
<name>A0A918LK37_9PSEU</name>
<dbReference type="EMBL" id="BMRB01000011">
    <property type="protein sequence ID" value="GGS59597.1"/>
    <property type="molecule type" value="Genomic_DNA"/>
</dbReference>
<dbReference type="Proteomes" id="UP000660680">
    <property type="component" value="Unassembled WGS sequence"/>
</dbReference>
<protein>
    <submittedName>
        <fullName evidence="2">Uncharacterized protein</fullName>
    </submittedName>
</protein>
<comment type="caution">
    <text evidence="2">The sequence shown here is derived from an EMBL/GenBank/DDBJ whole genome shotgun (WGS) entry which is preliminary data.</text>
</comment>
<reference evidence="2" key="1">
    <citation type="journal article" date="2014" name="Int. J. Syst. Evol. Microbiol.">
        <title>Complete genome sequence of Corynebacterium casei LMG S-19264T (=DSM 44701T), isolated from a smear-ripened cheese.</title>
        <authorList>
            <consortium name="US DOE Joint Genome Institute (JGI-PGF)"/>
            <person name="Walter F."/>
            <person name="Albersmeier A."/>
            <person name="Kalinowski J."/>
            <person name="Ruckert C."/>
        </authorList>
    </citation>
    <scope>NUCLEOTIDE SEQUENCE</scope>
    <source>
        <strain evidence="2">JCM 3276</strain>
    </source>
</reference>
<dbReference type="RefSeq" id="WP_189214277.1">
    <property type="nucleotide sequence ID" value="NZ_BMRB01000011.1"/>
</dbReference>
<sequence length="124" mass="12440">MNDRGPWAVTCRDVVGRPRSLTVLVRGSEVVVVAPAGEAAALDAAEAEQFRFVFTEAKEVAATPDPGGPAPSAGNGTARTVKQYGDGHPPAVAGRSASPPCRGGTTTSTRGSAAIPATPSTKVA</sequence>
<accession>A0A918LK37</accession>
<evidence type="ECO:0000256" key="1">
    <source>
        <dbReference type="SAM" id="MobiDB-lite"/>
    </source>
</evidence>
<gene>
    <name evidence="2" type="ORF">GCM10010171_63200</name>
</gene>
<evidence type="ECO:0000313" key="3">
    <source>
        <dbReference type="Proteomes" id="UP000660680"/>
    </source>
</evidence>
<proteinExistence type="predicted"/>
<organism evidence="2 3">
    <name type="scientific">Actinokineospora fastidiosa</name>
    <dbReference type="NCBI Taxonomy" id="1816"/>
    <lineage>
        <taxon>Bacteria</taxon>
        <taxon>Bacillati</taxon>
        <taxon>Actinomycetota</taxon>
        <taxon>Actinomycetes</taxon>
        <taxon>Pseudonocardiales</taxon>
        <taxon>Pseudonocardiaceae</taxon>
        <taxon>Actinokineospora</taxon>
    </lineage>
</organism>
<dbReference type="AlphaFoldDB" id="A0A918LK37"/>
<reference evidence="2" key="2">
    <citation type="submission" date="2020-09" db="EMBL/GenBank/DDBJ databases">
        <authorList>
            <person name="Sun Q."/>
            <person name="Ohkuma M."/>
        </authorList>
    </citation>
    <scope>NUCLEOTIDE SEQUENCE</scope>
    <source>
        <strain evidence="2">JCM 3276</strain>
    </source>
</reference>
<evidence type="ECO:0000313" key="2">
    <source>
        <dbReference type="EMBL" id="GGS59597.1"/>
    </source>
</evidence>
<feature type="region of interest" description="Disordered" evidence="1">
    <location>
        <begin position="61"/>
        <end position="124"/>
    </location>
</feature>
<keyword evidence="3" id="KW-1185">Reference proteome</keyword>